<evidence type="ECO:0000313" key="3">
    <source>
        <dbReference type="EMBL" id="KAF1013788.1"/>
    </source>
</evidence>
<evidence type="ECO:0000256" key="1">
    <source>
        <dbReference type="SAM" id="SignalP"/>
    </source>
</evidence>
<proteinExistence type="predicted"/>
<feature type="chain" id="PRO_5030980418" description="Biotin-protein ligase N-terminal domain-containing protein" evidence="1">
    <location>
        <begin position="28"/>
        <end position="260"/>
    </location>
</feature>
<gene>
    <name evidence="3" type="ORF">GAK31_02803</name>
</gene>
<comment type="caution">
    <text evidence="3">The sequence shown here is derived from an EMBL/GenBank/DDBJ whole genome shotgun (WGS) entry which is preliminary data.</text>
</comment>
<dbReference type="AlphaFoldDB" id="A0A7V8FED2"/>
<dbReference type="Pfam" id="PF09825">
    <property type="entry name" value="BPL_N"/>
    <property type="match status" value="1"/>
</dbReference>
<accession>A0A7V8FED2</accession>
<evidence type="ECO:0000259" key="2">
    <source>
        <dbReference type="Pfam" id="PF09825"/>
    </source>
</evidence>
<dbReference type="InterPro" id="IPR019197">
    <property type="entry name" value="Biotin-prot_ligase_N"/>
</dbReference>
<dbReference type="Gene3D" id="3.40.50.880">
    <property type="match status" value="1"/>
</dbReference>
<dbReference type="PIRSF" id="PIRSF016642">
    <property type="entry name" value="UCP016642"/>
    <property type="match status" value="1"/>
</dbReference>
<name>A0A7V8FED2_STEMA</name>
<reference evidence="4" key="1">
    <citation type="journal article" date="2020" name="MBio">
        <title>Horizontal gene transfer to a defensive symbiont with a reduced genome amongst a multipartite beetle microbiome.</title>
        <authorList>
            <person name="Waterworth S.C."/>
            <person name="Florez L.V."/>
            <person name="Rees E.R."/>
            <person name="Hertweck C."/>
            <person name="Kaltenpoth M."/>
            <person name="Kwan J.C."/>
        </authorList>
    </citation>
    <scope>NUCLEOTIDE SEQUENCE [LARGE SCALE GENOMIC DNA]</scope>
</reference>
<dbReference type="Proteomes" id="UP000487117">
    <property type="component" value="Unassembled WGS sequence"/>
</dbReference>
<dbReference type="EMBL" id="WNDS01000004">
    <property type="protein sequence ID" value="KAF1013788.1"/>
    <property type="molecule type" value="Genomic_DNA"/>
</dbReference>
<dbReference type="InterPro" id="IPR029062">
    <property type="entry name" value="Class_I_gatase-like"/>
</dbReference>
<dbReference type="InterPro" id="IPR015834">
    <property type="entry name" value="UCP016642"/>
</dbReference>
<dbReference type="SUPFAM" id="SSF52317">
    <property type="entry name" value="Class I glutamine amidotransferase-like"/>
    <property type="match status" value="1"/>
</dbReference>
<feature type="signal peptide" evidence="1">
    <location>
        <begin position="1"/>
        <end position="27"/>
    </location>
</feature>
<organism evidence="3 4">
    <name type="scientific">Stenotrophomonas maltophilia</name>
    <name type="common">Pseudomonas maltophilia</name>
    <name type="synonym">Xanthomonas maltophilia</name>
    <dbReference type="NCBI Taxonomy" id="40324"/>
    <lineage>
        <taxon>Bacteria</taxon>
        <taxon>Pseudomonadati</taxon>
        <taxon>Pseudomonadota</taxon>
        <taxon>Gammaproteobacteria</taxon>
        <taxon>Lysobacterales</taxon>
        <taxon>Lysobacteraceae</taxon>
        <taxon>Stenotrophomonas</taxon>
        <taxon>Stenotrophomonas maltophilia group</taxon>
    </lineage>
</organism>
<protein>
    <recommendedName>
        <fullName evidence="2">Biotin-protein ligase N-terminal domain-containing protein</fullName>
    </recommendedName>
</protein>
<sequence length="260" mass="26999">MPPFLLPQRSLAGVLALVFALPAVAMADPGVQRIAVYRGEAGCEGCSEAVQRAIERTHGRYSVDFVGPDEAIAVADVTPAQYAAYVQPGGGQNIPAAMDALDDGQAEAIRRFFAGGGAFIGVCMGAYLAGTLYLGLIPADLEGEAGRPGFAVSGEADAAVAVTWKGRQESVYFQDGPYLPRLGRDPGFLALAQYANGDLAAARYGYGRGSAVLVGPHPEAPGHWFDEAGIARSQMPRSDVFGDALDAALAPGSTHPRTSM</sequence>
<keyword evidence="1" id="KW-0732">Signal</keyword>
<evidence type="ECO:0000313" key="4">
    <source>
        <dbReference type="Proteomes" id="UP000487117"/>
    </source>
</evidence>
<feature type="domain" description="Biotin-protein ligase N-terminal" evidence="2">
    <location>
        <begin position="34"/>
        <end position="130"/>
    </location>
</feature>